<feature type="domain" description="Solute-binding protein family 3/N-terminal" evidence="3">
    <location>
        <begin position="24"/>
        <end position="251"/>
    </location>
</feature>
<keyword evidence="5" id="KW-1185">Reference proteome</keyword>
<sequence>MKHYLNSLLSLSLLLLTCPVTAAELKIAFASDRAPYCFRKDNVDQGIEIDLLRQIMALAGHTISVTTMPKVRLIKAAKNKEVDAAATVQDNKDKQLFFSESYLEFQNIVMSKSSQGIQLNNLNDLKQFSFIIWQDGWKNLGREFEAAYRPDTNGVFPKNYNQAFSQVSQNKMFWADRVQLIIIDKTIFEHYRRQLGNEFDTTVPLTFHDIIKTKTPYSVVFNDVDLRDQFNDGLRKIRSNGTYQKILDAYK</sequence>
<dbReference type="Proteomes" id="UP000648257">
    <property type="component" value="Unassembled WGS sequence"/>
</dbReference>
<accession>A0ABR6X1T9</accession>
<dbReference type="PANTHER" id="PTHR35936:SF38">
    <property type="entry name" value="GLUTAMINE-BINDING PERIPLASMIC PROTEIN"/>
    <property type="match status" value="1"/>
</dbReference>
<dbReference type="Gene3D" id="3.40.190.10">
    <property type="entry name" value="Periplasmic binding protein-like II"/>
    <property type="match status" value="2"/>
</dbReference>
<gene>
    <name evidence="4" type="ORF">H8K52_04590</name>
</gene>
<evidence type="ECO:0000256" key="1">
    <source>
        <dbReference type="ARBA" id="ARBA00022729"/>
    </source>
</evidence>
<dbReference type="InterPro" id="IPR001638">
    <property type="entry name" value="Solute-binding_3/MltF_N"/>
</dbReference>
<evidence type="ECO:0000259" key="3">
    <source>
        <dbReference type="SMART" id="SM00062"/>
    </source>
</evidence>
<evidence type="ECO:0000256" key="2">
    <source>
        <dbReference type="SAM" id="SignalP"/>
    </source>
</evidence>
<comment type="caution">
    <text evidence="4">The sequence shown here is derived from an EMBL/GenBank/DDBJ whole genome shotgun (WGS) entry which is preliminary data.</text>
</comment>
<feature type="signal peptide" evidence="2">
    <location>
        <begin position="1"/>
        <end position="22"/>
    </location>
</feature>
<organism evidence="4 5">
    <name type="scientific">Undibacterium seohonense</name>
    <dbReference type="NCBI Taxonomy" id="1344950"/>
    <lineage>
        <taxon>Bacteria</taxon>
        <taxon>Pseudomonadati</taxon>
        <taxon>Pseudomonadota</taxon>
        <taxon>Betaproteobacteria</taxon>
        <taxon>Burkholderiales</taxon>
        <taxon>Oxalobacteraceae</taxon>
        <taxon>Undibacterium</taxon>
    </lineage>
</organism>
<dbReference type="PANTHER" id="PTHR35936">
    <property type="entry name" value="MEMBRANE-BOUND LYTIC MUREIN TRANSGLYCOSYLASE F"/>
    <property type="match status" value="1"/>
</dbReference>
<dbReference type="SUPFAM" id="SSF53850">
    <property type="entry name" value="Periplasmic binding protein-like II"/>
    <property type="match status" value="1"/>
</dbReference>
<dbReference type="EMBL" id="JACOFW010000003">
    <property type="protein sequence ID" value="MBC3806623.1"/>
    <property type="molecule type" value="Genomic_DNA"/>
</dbReference>
<dbReference type="RefSeq" id="WP_186921703.1">
    <property type="nucleotide sequence ID" value="NZ_JACOFW010000003.1"/>
</dbReference>
<dbReference type="SMART" id="SM00062">
    <property type="entry name" value="PBPb"/>
    <property type="match status" value="1"/>
</dbReference>
<name>A0ABR6X1T9_9BURK</name>
<protein>
    <submittedName>
        <fullName evidence="4">Transporter substrate-binding domain-containing protein</fullName>
    </submittedName>
</protein>
<proteinExistence type="predicted"/>
<evidence type="ECO:0000313" key="5">
    <source>
        <dbReference type="Proteomes" id="UP000648257"/>
    </source>
</evidence>
<evidence type="ECO:0000313" key="4">
    <source>
        <dbReference type="EMBL" id="MBC3806623.1"/>
    </source>
</evidence>
<feature type="chain" id="PRO_5045596443" evidence="2">
    <location>
        <begin position="23"/>
        <end position="251"/>
    </location>
</feature>
<dbReference type="Pfam" id="PF00497">
    <property type="entry name" value="SBP_bac_3"/>
    <property type="match status" value="1"/>
</dbReference>
<reference evidence="4 5" key="1">
    <citation type="submission" date="2020-08" db="EMBL/GenBank/DDBJ databases">
        <title>Novel species isolated from subtropical streams in China.</title>
        <authorList>
            <person name="Lu H."/>
        </authorList>
    </citation>
    <scope>NUCLEOTIDE SEQUENCE [LARGE SCALE GENOMIC DNA]</scope>
    <source>
        <strain evidence="4 5">KACC 16656</strain>
    </source>
</reference>
<keyword evidence="1 2" id="KW-0732">Signal</keyword>